<dbReference type="Gene3D" id="3.60.21.10">
    <property type="match status" value="1"/>
</dbReference>
<evidence type="ECO:0000313" key="3">
    <source>
        <dbReference type="Proteomes" id="UP001338125"/>
    </source>
</evidence>
<name>A0ABR0T2Q8_9HYPO</name>
<protein>
    <submittedName>
        <fullName evidence="2">Rhamnogalacturonate lyase C</fullName>
    </submittedName>
</protein>
<dbReference type="InterPro" id="IPR051693">
    <property type="entry name" value="UPF0046_metallophosphoest"/>
</dbReference>
<dbReference type="CDD" id="cd07379">
    <property type="entry name" value="MPP_239FB"/>
    <property type="match status" value="1"/>
</dbReference>
<accession>A0ABR0T2Q8</accession>
<dbReference type="PANTHER" id="PTHR12905">
    <property type="entry name" value="METALLOPHOSPHOESTERASE"/>
    <property type="match status" value="1"/>
</dbReference>
<dbReference type="PANTHER" id="PTHR12905:SF18">
    <property type="entry name" value="ESTER HYDROLASE, PUTATIVE (AFU_ORTHOLOGUE AFUA_4G03130)-RELATED"/>
    <property type="match status" value="1"/>
</dbReference>
<dbReference type="EMBL" id="JAVFKD010000001">
    <property type="protein sequence ID" value="KAK5998634.1"/>
    <property type="molecule type" value="Genomic_DNA"/>
</dbReference>
<dbReference type="Pfam" id="PF00149">
    <property type="entry name" value="Metallophos"/>
    <property type="match status" value="1"/>
</dbReference>
<evidence type="ECO:0000259" key="1">
    <source>
        <dbReference type="Pfam" id="PF00149"/>
    </source>
</evidence>
<dbReference type="InterPro" id="IPR029052">
    <property type="entry name" value="Metallo-depent_PP-like"/>
</dbReference>
<keyword evidence="3" id="KW-1185">Reference proteome</keyword>
<reference evidence="2 3" key="1">
    <citation type="submission" date="2024-01" db="EMBL/GenBank/DDBJ databases">
        <title>Complete genome of Cladobotryum mycophilum ATHUM6906.</title>
        <authorList>
            <person name="Christinaki A.C."/>
            <person name="Myridakis A.I."/>
            <person name="Kouvelis V.N."/>
        </authorList>
    </citation>
    <scope>NUCLEOTIDE SEQUENCE [LARGE SCALE GENOMIC DNA]</scope>
    <source>
        <strain evidence="2 3">ATHUM6906</strain>
    </source>
</reference>
<organism evidence="2 3">
    <name type="scientific">Cladobotryum mycophilum</name>
    <dbReference type="NCBI Taxonomy" id="491253"/>
    <lineage>
        <taxon>Eukaryota</taxon>
        <taxon>Fungi</taxon>
        <taxon>Dikarya</taxon>
        <taxon>Ascomycota</taxon>
        <taxon>Pezizomycotina</taxon>
        <taxon>Sordariomycetes</taxon>
        <taxon>Hypocreomycetidae</taxon>
        <taxon>Hypocreales</taxon>
        <taxon>Hypocreaceae</taxon>
        <taxon>Cladobotryum</taxon>
    </lineage>
</organism>
<comment type="caution">
    <text evidence="2">The sequence shown here is derived from an EMBL/GenBank/DDBJ whole genome shotgun (WGS) entry which is preliminary data.</text>
</comment>
<dbReference type="SUPFAM" id="SSF56300">
    <property type="entry name" value="Metallo-dependent phosphatases"/>
    <property type="match status" value="1"/>
</dbReference>
<keyword evidence="2" id="KW-0456">Lyase</keyword>
<proteinExistence type="predicted"/>
<sequence length="323" mass="36619">MGLLTWLGLRRPNEWERLTLIDHFLLSPLTFLTVKFYHVILFLRGQPFHPPRHKPAIRVVCISDTHEQKVNIPDGDVLIHAGDLTDSGTAADIQKQLDWLKSQPHAVKVVVAGNHDSYFDPSSRMEIDVKSDTKLNLEGLLYLESGLTVQEVKGRSISIFGVPDIPECGPKSFAFQYTPVTQPWFSKVPPQTDILVTHCPPQHHLDNGLGDPFLLREIWRVRPRLHVFGHVHWGHGKESIYFDDLQLAYERLLSRTPRGPFWDFIPNPAWKDMLLIVSHGIHSVLWKWLMGGPGSNQGSLMVNASQMYGSTGKVKNRAVVVDI</sequence>
<dbReference type="InterPro" id="IPR004843">
    <property type="entry name" value="Calcineurin-like_PHP"/>
</dbReference>
<dbReference type="GO" id="GO:0016829">
    <property type="term" value="F:lyase activity"/>
    <property type="evidence" value="ECO:0007669"/>
    <property type="project" value="UniProtKB-KW"/>
</dbReference>
<feature type="domain" description="Calcineurin-like phosphoesterase" evidence="1">
    <location>
        <begin position="58"/>
        <end position="233"/>
    </location>
</feature>
<dbReference type="Proteomes" id="UP001338125">
    <property type="component" value="Unassembled WGS sequence"/>
</dbReference>
<gene>
    <name evidence="2" type="ORF">PT974_01015</name>
</gene>
<evidence type="ECO:0000313" key="2">
    <source>
        <dbReference type="EMBL" id="KAK5998634.1"/>
    </source>
</evidence>